<dbReference type="Gene3D" id="1.20.5.110">
    <property type="match status" value="1"/>
</dbReference>
<organism evidence="1 2">
    <name type="scientific">Piloderma croceum (strain F 1598)</name>
    <dbReference type="NCBI Taxonomy" id="765440"/>
    <lineage>
        <taxon>Eukaryota</taxon>
        <taxon>Fungi</taxon>
        <taxon>Dikarya</taxon>
        <taxon>Basidiomycota</taxon>
        <taxon>Agaricomycotina</taxon>
        <taxon>Agaricomycetes</taxon>
        <taxon>Agaricomycetidae</taxon>
        <taxon>Atheliales</taxon>
        <taxon>Atheliaceae</taxon>
        <taxon>Piloderma</taxon>
    </lineage>
</organism>
<evidence type="ECO:0000313" key="1">
    <source>
        <dbReference type="EMBL" id="KIM71937.1"/>
    </source>
</evidence>
<reference evidence="1 2" key="1">
    <citation type="submission" date="2014-04" db="EMBL/GenBank/DDBJ databases">
        <authorList>
            <consortium name="DOE Joint Genome Institute"/>
            <person name="Kuo A."/>
            <person name="Tarkka M."/>
            <person name="Buscot F."/>
            <person name="Kohler A."/>
            <person name="Nagy L.G."/>
            <person name="Floudas D."/>
            <person name="Copeland A."/>
            <person name="Barry K.W."/>
            <person name="Cichocki N."/>
            <person name="Veneault-Fourrey C."/>
            <person name="LaButti K."/>
            <person name="Lindquist E.A."/>
            <person name="Lipzen A."/>
            <person name="Lundell T."/>
            <person name="Morin E."/>
            <person name="Murat C."/>
            <person name="Sun H."/>
            <person name="Tunlid A."/>
            <person name="Henrissat B."/>
            <person name="Grigoriev I.V."/>
            <person name="Hibbett D.S."/>
            <person name="Martin F."/>
            <person name="Nordberg H.P."/>
            <person name="Cantor M.N."/>
            <person name="Hua S.X."/>
        </authorList>
    </citation>
    <scope>NUCLEOTIDE SEQUENCE [LARGE SCALE GENOMIC DNA]</scope>
    <source>
        <strain evidence="1 2">F 1598</strain>
    </source>
</reference>
<name>A0A0C3B3S1_PILCF</name>
<dbReference type="AlphaFoldDB" id="A0A0C3B3S1"/>
<proteinExistence type="predicted"/>
<dbReference type="STRING" id="765440.A0A0C3B3S1"/>
<dbReference type="OrthoDB" id="3641511at2759"/>
<reference evidence="2" key="2">
    <citation type="submission" date="2015-01" db="EMBL/GenBank/DDBJ databases">
        <title>Evolutionary Origins and Diversification of the Mycorrhizal Mutualists.</title>
        <authorList>
            <consortium name="DOE Joint Genome Institute"/>
            <consortium name="Mycorrhizal Genomics Consortium"/>
            <person name="Kohler A."/>
            <person name="Kuo A."/>
            <person name="Nagy L.G."/>
            <person name="Floudas D."/>
            <person name="Copeland A."/>
            <person name="Barry K.W."/>
            <person name="Cichocki N."/>
            <person name="Veneault-Fourrey C."/>
            <person name="LaButti K."/>
            <person name="Lindquist E.A."/>
            <person name="Lipzen A."/>
            <person name="Lundell T."/>
            <person name="Morin E."/>
            <person name="Murat C."/>
            <person name="Riley R."/>
            <person name="Ohm R."/>
            <person name="Sun H."/>
            <person name="Tunlid A."/>
            <person name="Henrissat B."/>
            <person name="Grigoriev I.V."/>
            <person name="Hibbett D.S."/>
            <person name="Martin F."/>
        </authorList>
    </citation>
    <scope>NUCLEOTIDE SEQUENCE [LARGE SCALE GENOMIC DNA]</scope>
    <source>
        <strain evidence="2">F 1598</strain>
    </source>
</reference>
<dbReference type="HOGENOM" id="CLU_097230_3_0_1"/>
<sequence>MALQPNMQILNNASRDFVPKLVKLQNIPALAQGAEIIQVLDAIRTRLDNFNTHFDNLDTRLGQIDTRLDRIENRVKAADRNQIARVINSSCTTDTGILTALVNVKTGEPIPDFPVTVQAIRNLRGRSIHKCLRHVLILSMQATN</sequence>
<dbReference type="InParanoid" id="A0A0C3B3S1"/>
<keyword evidence="2" id="KW-1185">Reference proteome</keyword>
<accession>A0A0C3B3S1</accession>
<dbReference type="Proteomes" id="UP000054166">
    <property type="component" value="Unassembled WGS sequence"/>
</dbReference>
<protein>
    <submittedName>
        <fullName evidence="1">Uncharacterized protein</fullName>
    </submittedName>
</protein>
<evidence type="ECO:0000313" key="2">
    <source>
        <dbReference type="Proteomes" id="UP000054166"/>
    </source>
</evidence>
<gene>
    <name evidence="1" type="ORF">PILCRDRAFT_830066</name>
</gene>
<dbReference type="EMBL" id="KN833186">
    <property type="protein sequence ID" value="KIM71937.1"/>
    <property type="molecule type" value="Genomic_DNA"/>
</dbReference>